<dbReference type="GO" id="GO:0004585">
    <property type="term" value="F:ornithine carbamoyltransferase activity"/>
    <property type="evidence" value="ECO:0007669"/>
    <property type="project" value="UniProtKB-UniRule"/>
</dbReference>
<feature type="binding site" evidence="7">
    <location>
        <begin position="303"/>
        <end position="304"/>
    </location>
    <ligand>
        <name>carbamoyl phosphate</name>
        <dbReference type="ChEBI" id="CHEBI:58228"/>
    </ligand>
</feature>
<feature type="binding site" evidence="7">
    <location>
        <position position="120"/>
    </location>
    <ligand>
        <name>carbamoyl phosphate</name>
        <dbReference type="ChEBI" id="CHEBI:58228"/>
    </ligand>
</feature>
<dbReference type="GO" id="GO:0005737">
    <property type="term" value="C:cytoplasm"/>
    <property type="evidence" value="ECO:0007669"/>
    <property type="project" value="UniProtKB-SubCell"/>
</dbReference>
<dbReference type="AlphaFoldDB" id="A0A238J376"/>
<gene>
    <name evidence="11" type="primary">argF</name>
    <name evidence="11" type="ORF">BOA8489_02751</name>
</gene>
<evidence type="ECO:0000256" key="5">
    <source>
        <dbReference type="ARBA" id="ARBA00022679"/>
    </source>
</evidence>
<dbReference type="GO" id="GO:0019240">
    <property type="term" value="P:citrulline biosynthetic process"/>
    <property type="evidence" value="ECO:0007669"/>
    <property type="project" value="TreeGrafter"/>
</dbReference>
<evidence type="ECO:0000256" key="1">
    <source>
        <dbReference type="ARBA" id="ARBA00003822"/>
    </source>
</evidence>
<dbReference type="InterPro" id="IPR006130">
    <property type="entry name" value="Asp/Orn_carbamoylTrfase"/>
</dbReference>
<feature type="binding site" evidence="7">
    <location>
        <begin position="266"/>
        <end position="267"/>
    </location>
    <ligand>
        <name>L-ornithine</name>
        <dbReference type="ChEBI" id="CHEBI:46911"/>
    </ligand>
</feature>
<dbReference type="InterPro" id="IPR002292">
    <property type="entry name" value="Orn/put_carbamltrans"/>
</dbReference>
<protein>
    <recommendedName>
        <fullName evidence="4 7">Ornithine carbamoyltransferase</fullName>
        <shortName evidence="7">OTCase</shortName>
        <ecNumber evidence="4 7">2.1.3.3</ecNumber>
    </recommendedName>
</protein>
<dbReference type="Pfam" id="PF00185">
    <property type="entry name" value="OTCace"/>
    <property type="match status" value="1"/>
</dbReference>
<comment type="similarity">
    <text evidence="3 7">Belongs to the aspartate/ornithine carbamoyltransferase superfamily. OTCase family.</text>
</comment>
<dbReference type="Proteomes" id="UP000201838">
    <property type="component" value="Unassembled WGS sequence"/>
</dbReference>
<evidence type="ECO:0000256" key="8">
    <source>
        <dbReference type="SAM" id="MobiDB-lite"/>
    </source>
</evidence>
<dbReference type="PANTHER" id="PTHR45753">
    <property type="entry name" value="ORNITHINE CARBAMOYLTRANSFERASE, MITOCHONDRIAL"/>
    <property type="match status" value="1"/>
</dbReference>
<dbReference type="NCBIfam" id="TIGR00658">
    <property type="entry name" value="orni_carb_tr"/>
    <property type="match status" value="1"/>
</dbReference>
<dbReference type="GO" id="GO:0016597">
    <property type="term" value="F:amino acid binding"/>
    <property type="evidence" value="ECO:0007669"/>
    <property type="project" value="InterPro"/>
</dbReference>
<evidence type="ECO:0000259" key="10">
    <source>
        <dbReference type="Pfam" id="PF02729"/>
    </source>
</evidence>
<keyword evidence="5 7" id="KW-0808">Transferase</keyword>
<dbReference type="EMBL" id="FXXQ01000009">
    <property type="protein sequence ID" value="SMX24625.1"/>
    <property type="molecule type" value="Genomic_DNA"/>
</dbReference>
<accession>A0A238J376</accession>
<dbReference type="PROSITE" id="PS00097">
    <property type="entry name" value="CARBAMOYLTRANSFERASE"/>
    <property type="match status" value="1"/>
</dbReference>
<feature type="binding site" evidence="7">
    <location>
        <begin position="93"/>
        <end position="96"/>
    </location>
    <ligand>
        <name>carbamoyl phosphate</name>
        <dbReference type="ChEBI" id="CHEBI:58228"/>
    </ligand>
</feature>
<evidence type="ECO:0000256" key="2">
    <source>
        <dbReference type="ARBA" id="ARBA00004975"/>
    </source>
</evidence>
<evidence type="ECO:0000313" key="11">
    <source>
        <dbReference type="EMBL" id="SMX24625.1"/>
    </source>
</evidence>
<dbReference type="SUPFAM" id="SSF53671">
    <property type="entry name" value="Aspartate/ornithine carbamoyltransferase"/>
    <property type="match status" value="1"/>
</dbReference>
<dbReference type="Gene3D" id="3.40.50.1370">
    <property type="entry name" value="Aspartate/ornithine carbamoyltransferase"/>
    <property type="match status" value="2"/>
</dbReference>
<feature type="binding site" evidence="7">
    <location>
        <begin position="171"/>
        <end position="174"/>
    </location>
    <ligand>
        <name>carbamoyl phosphate</name>
        <dbReference type="ChEBI" id="CHEBI:58228"/>
    </ligand>
</feature>
<dbReference type="InterPro" id="IPR036901">
    <property type="entry name" value="Asp/Orn_carbamoylTrfase_sf"/>
</dbReference>
<reference evidence="11 12" key="1">
    <citation type="submission" date="2017-05" db="EMBL/GenBank/DDBJ databases">
        <authorList>
            <person name="Song R."/>
            <person name="Chenine A.L."/>
            <person name="Ruprecht R.M."/>
        </authorList>
    </citation>
    <scope>NUCLEOTIDE SEQUENCE [LARGE SCALE GENOMIC DNA]</scope>
    <source>
        <strain evidence="11 12">CECT 8489</strain>
    </source>
</reference>
<keyword evidence="12" id="KW-1185">Reference proteome</keyword>
<comment type="catalytic activity">
    <reaction evidence="6 7">
        <text>carbamoyl phosphate + L-ornithine = L-citrulline + phosphate + H(+)</text>
        <dbReference type="Rhea" id="RHEA:19513"/>
        <dbReference type="ChEBI" id="CHEBI:15378"/>
        <dbReference type="ChEBI" id="CHEBI:43474"/>
        <dbReference type="ChEBI" id="CHEBI:46911"/>
        <dbReference type="ChEBI" id="CHEBI:57743"/>
        <dbReference type="ChEBI" id="CHEBI:58228"/>
        <dbReference type="EC" id="2.1.3.3"/>
    </reaction>
</comment>
<feature type="binding site" evidence="7">
    <location>
        <position position="202"/>
    </location>
    <ligand>
        <name>L-ornithine</name>
        <dbReference type="ChEBI" id="CHEBI:46911"/>
    </ligand>
</feature>
<feature type="region of interest" description="Disordered" evidence="8">
    <location>
        <begin position="1"/>
        <end position="36"/>
    </location>
</feature>
<evidence type="ECO:0000313" key="12">
    <source>
        <dbReference type="Proteomes" id="UP000201838"/>
    </source>
</evidence>
<dbReference type="InterPro" id="IPR006131">
    <property type="entry name" value="Asp_carbamoyltransf_Asp/Orn-bd"/>
</dbReference>
<evidence type="ECO:0000256" key="3">
    <source>
        <dbReference type="ARBA" id="ARBA00007805"/>
    </source>
</evidence>
<feature type="binding site" evidence="7">
    <location>
        <position position="331"/>
    </location>
    <ligand>
        <name>carbamoyl phosphate</name>
        <dbReference type="ChEBI" id="CHEBI:58228"/>
    </ligand>
</feature>
<organism evidence="11 12">
    <name type="scientific">Boseongicola aestuarii</name>
    <dbReference type="NCBI Taxonomy" id="1470561"/>
    <lineage>
        <taxon>Bacteria</taxon>
        <taxon>Pseudomonadati</taxon>
        <taxon>Pseudomonadota</taxon>
        <taxon>Alphaproteobacteria</taxon>
        <taxon>Rhodobacterales</taxon>
        <taxon>Paracoccaceae</taxon>
        <taxon>Boseongicola</taxon>
    </lineage>
</organism>
<feature type="binding site" evidence="7">
    <location>
        <position position="144"/>
    </location>
    <ligand>
        <name>carbamoyl phosphate</name>
        <dbReference type="ChEBI" id="CHEBI:58228"/>
    </ligand>
</feature>
<dbReference type="Pfam" id="PF02729">
    <property type="entry name" value="OTCace_N"/>
    <property type="match status" value="1"/>
</dbReference>
<comment type="subcellular location">
    <subcellularLocation>
        <location evidence="7">Cytoplasm</location>
    </subcellularLocation>
</comment>
<dbReference type="EC" id="2.1.3.3" evidence="4 7"/>
<name>A0A238J376_9RHOB</name>
<feature type="domain" description="Aspartate/ornithine carbamoyltransferase carbamoyl-P binding" evidence="10">
    <location>
        <begin position="40"/>
        <end position="184"/>
    </location>
</feature>
<dbReference type="InterPro" id="IPR024904">
    <property type="entry name" value="OTCase_ArgI"/>
</dbReference>
<evidence type="ECO:0000256" key="6">
    <source>
        <dbReference type="ARBA" id="ARBA00048772"/>
    </source>
</evidence>
<dbReference type="PANTHER" id="PTHR45753:SF3">
    <property type="entry name" value="ORNITHINE TRANSCARBAMYLASE, MITOCHONDRIAL"/>
    <property type="match status" value="1"/>
</dbReference>
<dbReference type="NCBIfam" id="NF001986">
    <property type="entry name" value="PRK00779.1"/>
    <property type="match status" value="1"/>
</dbReference>
<dbReference type="HAMAP" id="MF_01109">
    <property type="entry name" value="OTCase"/>
    <property type="match status" value="1"/>
</dbReference>
<dbReference type="PRINTS" id="PR00100">
    <property type="entry name" value="AOTCASE"/>
</dbReference>
<dbReference type="GO" id="GO:0042450">
    <property type="term" value="P:L-arginine biosynthetic process via ornithine"/>
    <property type="evidence" value="ECO:0007669"/>
    <property type="project" value="UniProtKB-UniRule"/>
</dbReference>
<dbReference type="InterPro" id="IPR006132">
    <property type="entry name" value="Asp/Orn_carbamoyltranf_P-bd"/>
</dbReference>
<proteinExistence type="inferred from homology"/>
<feature type="binding site" evidence="7">
    <location>
        <position position="262"/>
    </location>
    <ligand>
        <name>L-ornithine</name>
        <dbReference type="ChEBI" id="CHEBI:46911"/>
    </ligand>
</feature>
<evidence type="ECO:0000259" key="9">
    <source>
        <dbReference type="Pfam" id="PF00185"/>
    </source>
</evidence>
<comment type="function">
    <text evidence="1">Reversibly catalyzes the transfer of the carbamoyl group from carbamoyl phosphate (CP) to the N(epsilon) atom of ornithine (ORN) to produce L-citrulline.</text>
</comment>
<comment type="pathway">
    <text evidence="2">Amino-acid biosynthesis; L-arginine biosynthesis; L-arginine from L-ornithine and carbamoyl phosphate: step 1/3.</text>
</comment>
<evidence type="ECO:0000256" key="4">
    <source>
        <dbReference type="ARBA" id="ARBA00013007"/>
    </source>
</evidence>
<evidence type="ECO:0000256" key="7">
    <source>
        <dbReference type="HAMAP-Rule" id="MF_01109"/>
    </source>
</evidence>
<sequence>MTRWRQASDFLFGPNIPGESAKREGQSPNSGIESDTDMSHFLDIHKTPPEALRSILTSAANMKSARAGRTRGAKDDDPALEGRMVALIFEKPSTRTRVSFDVGVRQMGGEVMVLSGKEMQLGSGETIADTARVLSRYVDLIMIRTFEEEALLELADHATVPVINGLTNRSHPCQIMADILTFEEHRGPIKGKKVTWLGDGNNVFASFAHAAGQFGFDLTFAGPPTLDPEAEFVALARSKGVKVEIVRDPVEAVDGADLVVTDTWVSMHDSQTTKERRHNQLRPYQVNEALMSHAKTDALFMHCLPAHREEEATSAVMDGPNSVIFDEAENRLHAQKAIMRWCLGV</sequence>
<keyword evidence="7" id="KW-0963">Cytoplasm</keyword>
<dbReference type="PRINTS" id="PR00102">
    <property type="entry name" value="OTCASE"/>
</dbReference>
<feature type="domain" description="Aspartate/ornithine carbamoyltransferase Asp/Orn-binding" evidence="9">
    <location>
        <begin position="190"/>
        <end position="341"/>
    </location>
</feature>
<dbReference type="FunFam" id="3.40.50.1370:FF:000008">
    <property type="entry name" value="Ornithine carbamoyltransferase"/>
    <property type="match status" value="1"/>
</dbReference>